<evidence type="ECO:0000313" key="2">
    <source>
        <dbReference type="Proteomes" id="UP000091979"/>
    </source>
</evidence>
<dbReference type="EMBL" id="JXMS01000013">
    <property type="protein sequence ID" value="OBQ51718.1"/>
    <property type="molecule type" value="Genomic_DNA"/>
</dbReference>
<dbReference type="STRING" id="1560234.SP90_08910"/>
<proteinExistence type="predicted"/>
<dbReference type="OrthoDB" id="5454296at2"/>
<dbReference type="Proteomes" id="UP000091979">
    <property type="component" value="Unassembled WGS sequence"/>
</dbReference>
<dbReference type="PATRIC" id="fig|1560234.3.peg.615"/>
<name>A0A1B7XCT0_9BACT</name>
<dbReference type="RefSeq" id="WP_082936369.1">
    <property type="nucleotide sequence ID" value="NZ_JXMS01000013.1"/>
</dbReference>
<comment type="caution">
    <text evidence="1">The sequence shown here is derived from an EMBL/GenBank/DDBJ whole genome shotgun (WGS) entry which is preliminary data.</text>
</comment>
<organism evidence="1 2">
    <name type="scientific">Halodesulfovibrio spirochaetisodalis</name>
    <dbReference type="NCBI Taxonomy" id="1560234"/>
    <lineage>
        <taxon>Bacteria</taxon>
        <taxon>Pseudomonadati</taxon>
        <taxon>Thermodesulfobacteriota</taxon>
        <taxon>Desulfovibrionia</taxon>
        <taxon>Desulfovibrionales</taxon>
        <taxon>Desulfovibrionaceae</taxon>
        <taxon>Halodesulfovibrio</taxon>
    </lineage>
</organism>
<accession>A0A1B7XCT0</accession>
<evidence type="ECO:0000313" key="1">
    <source>
        <dbReference type="EMBL" id="OBQ51718.1"/>
    </source>
</evidence>
<keyword evidence="2" id="KW-1185">Reference proteome</keyword>
<protein>
    <submittedName>
        <fullName evidence="1">Uncharacterized protein</fullName>
    </submittedName>
</protein>
<reference evidence="1 2" key="1">
    <citation type="submission" date="2015-01" db="EMBL/GenBank/DDBJ databases">
        <title>Desulfovibrio sp. JC271 draft genome sequence.</title>
        <authorList>
            <person name="Shivani Y."/>
            <person name="Subhash Y."/>
            <person name="Sasikala C."/>
            <person name="Ramana C.V."/>
        </authorList>
    </citation>
    <scope>NUCLEOTIDE SEQUENCE [LARGE SCALE GENOMIC DNA]</scope>
    <source>
        <strain evidence="1 2">JC271</strain>
    </source>
</reference>
<sequence length="127" mass="14727">MAETSRTARKTQEMQSLLSESFKQKIQHVPLQEEVQTDIHRIMLALGYAIALTPAGTTAFTRQTSYKGLDVRVWVMNEHQNGFPGSLLEPVWIGYYSQGDQHEMLEDFEYPRLMDFLQEFHPEIFSS</sequence>
<gene>
    <name evidence="1" type="ORF">SP90_08910</name>
</gene>
<dbReference type="AlphaFoldDB" id="A0A1B7XCT0"/>